<proteinExistence type="predicted"/>
<dbReference type="AlphaFoldDB" id="A0AAD4SAJ3"/>
<organism evidence="1 2">
    <name type="scientific">Papaver atlanticum</name>
    <dbReference type="NCBI Taxonomy" id="357466"/>
    <lineage>
        <taxon>Eukaryota</taxon>
        <taxon>Viridiplantae</taxon>
        <taxon>Streptophyta</taxon>
        <taxon>Embryophyta</taxon>
        <taxon>Tracheophyta</taxon>
        <taxon>Spermatophyta</taxon>
        <taxon>Magnoliopsida</taxon>
        <taxon>Ranunculales</taxon>
        <taxon>Papaveraceae</taxon>
        <taxon>Papaveroideae</taxon>
        <taxon>Papaver</taxon>
    </lineage>
</organism>
<evidence type="ECO:0000313" key="2">
    <source>
        <dbReference type="Proteomes" id="UP001202328"/>
    </source>
</evidence>
<name>A0AAD4SAJ3_9MAGN</name>
<dbReference type="Proteomes" id="UP001202328">
    <property type="component" value="Unassembled WGS sequence"/>
</dbReference>
<reference evidence="1" key="1">
    <citation type="submission" date="2022-04" db="EMBL/GenBank/DDBJ databases">
        <title>A functionally conserved STORR gene fusion in Papaver species that diverged 16.8 million years ago.</title>
        <authorList>
            <person name="Catania T."/>
        </authorList>
    </citation>
    <scope>NUCLEOTIDE SEQUENCE</scope>
    <source>
        <strain evidence="1">S-188037</strain>
    </source>
</reference>
<evidence type="ECO:0000313" key="1">
    <source>
        <dbReference type="EMBL" id="KAI3878018.1"/>
    </source>
</evidence>
<sequence>MFVALNGVQALIVQLKLTCNELSSLKSGGSLLCIEIYAVWDVCKSTQVIYIITSYICRSTGAIVVSD</sequence>
<protein>
    <submittedName>
        <fullName evidence="1">Uncharacterized protein</fullName>
    </submittedName>
</protein>
<dbReference type="EMBL" id="JAJJMB010012336">
    <property type="protein sequence ID" value="KAI3878018.1"/>
    <property type="molecule type" value="Genomic_DNA"/>
</dbReference>
<gene>
    <name evidence="1" type="ORF">MKW98_008295</name>
</gene>
<comment type="caution">
    <text evidence="1">The sequence shown here is derived from an EMBL/GenBank/DDBJ whole genome shotgun (WGS) entry which is preliminary data.</text>
</comment>
<accession>A0AAD4SAJ3</accession>
<keyword evidence="2" id="KW-1185">Reference proteome</keyword>